<feature type="compositionally biased region" description="Basic and acidic residues" evidence="1">
    <location>
        <begin position="43"/>
        <end position="53"/>
    </location>
</feature>
<name>A0A6C0H6W8_9ZZZZ</name>
<proteinExistence type="predicted"/>
<accession>A0A6C0H6W8</accession>
<sequence>MFFIINIMDEFLFILQNYTDIEPWSLPSPIGRHGPNTSDEQINQDRKKAKEDELNGIPTNTYIPNIIYFNFKFKNMEYQN</sequence>
<evidence type="ECO:0000256" key="1">
    <source>
        <dbReference type="SAM" id="MobiDB-lite"/>
    </source>
</evidence>
<organism evidence="2">
    <name type="scientific">viral metagenome</name>
    <dbReference type="NCBI Taxonomy" id="1070528"/>
    <lineage>
        <taxon>unclassified sequences</taxon>
        <taxon>metagenomes</taxon>
        <taxon>organismal metagenomes</taxon>
    </lineage>
</organism>
<protein>
    <submittedName>
        <fullName evidence="2">Uncharacterized protein</fullName>
    </submittedName>
</protein>
<feature type="region of interest" description="Disordered" evidence="1">
    <location>
        <begin position="29"/>
        <end position="53"/>
    </location>
</feature>
<dbReference type="EMBL" id="MN739884">
    <property type="protein sequence ID" value="QHT75905.1"/>
    <property type="molecule type" value="Genomic_DNA"/>
</dbReference>
<dbReference type="AlphaFoldDB" id="A0A6C0H6W8"/>
<reference evidence="2" key="1">
    <citation type="journal article" date="2020" name="Nature">
        <title>Giant virus diversity and host interactions through global metagenomics.</title>
        <authorList>
            <person name="Schulz F."/>
            <person name="Roux S."/>
            <person name="Paez-Espino D."/>
            <person name="Jungbluth S."/>
            <person name="Walsh D.A."/>
            <person name="Denef V.J."/>
            <person name="McMahon K.D."/>
            <person name="Konstantinidis K.T."/>
            <person name="Eloe-Fadrosh E.A."/>
            <person name="Kyrpides N.C."/>
            <person name="Woyke T."/>
        </authorList>
    </citation>
    <scope>NUCLEOTIDE SEQUENCE</scope>
    <source>
        <strain evidence="2">GVMAG-M-3300023179-71</strain>
    </source>
</reference>
<evidence type="ECO:0000313" key="2">
    <source>
        <dbReference type="EMBL" id="QHT75905.1"/>
    </source>
</evidence>